<evidence type="ECO:0000313" key="3">
    <source>
        <dbReference type="Proteomes" id="UP000814385"/>
    </source>
</evidence>
<evidence type="ECO:0000313" key="2">
    <source>
        <dbReference type="EMBL" id="MCG6659078.1"/>
    </source>
</evidence>
<keyword evidence="3" id="KW-1185">Reference proteome</keyword>
<evidence type="ECO:0000259" key="1">
    <source>
        <dbReference type="Pfam" id="PF00174"/>
    </source>
</evidence>
<dbReference type="InterPro" id="IPR000572">
    <property type="entry name" value="OxRdtase_Mopterin-bd_dom"/>
</dbReference>
<dbReference type="InterPro" id="IPR036374">
    <property type="entry name" value="OxRdtase_Mopterin-bd_sf"/>
</dbReference>
<comment type="caution">
    <text evidence="2">The sequence shown here is derived from an EMBL/GenBank/DDBJ whole genome shotgun (WGS) entry which is preliminary data.</text>
</comment>
<feature type="domain" description="Oxidoreductase molybdopterin-binding" evidence="1">
    <location>
        <begin position="89"/>
        <end position="156"/>
    </location>
</feature>
<dbReference type="Proteomes" id="UP000814385">
    <property type="component" value="Unassembled WGS sequence"/>
</dbReference>
<reference evidence="2 3" key="1">
    <citation type="submission" date="2020-05" db="EMBL/GenBank/DDBJ databases">
        <title>Comparative genomic analysis of denitrifying bacteria from Halomonas genus.</title>
        <authorList>
            <person name="Wang L."/>
            <person name="Shao Z."/>
        </authorList>
    </citation>
    <scope>NUCLEOTIDE SEQUENCE [LARGE SCALE GENOMIC DNA]</scope>
    <source>
        <strain evidence="2 3">A4</strain>
    </source>
</reference>
<protein>
    <submittedName>
        <fullName evidence="2">Molybdopterin-dependent oxidoreductase</fullName>
    </submittedName>
</protein>
<dbReference type="Gene3D" id="3.90.420.10">
    <property type="entry name" value="Oxidoreductase, molybdopterin-binding domain"/>
    <property type="match status" value="1"/>
</dbReference>
<sequence length="184" mass="20487">MTPSVAFVPTRRRSMVLPLLVLVLLLMCPVMGLASNWPQPVSLPPLEGDRVVLRVTGEHGERGYTLAQIEALGLHRVTTTTFWPEDGGTYEGVLLADLLAEAGLAEAAAVRVLALDGFSQILPREDWQRWSVLLATRQDGQPMATRDKGPLRVIYPRDADPRLEDLAYRLRWVWLVQAIEQVAP</sequence>
<proteinExistence type="predicted"/>
<dbReference type="EMBL" id="JABFUC010000013">
    <property type="protein sequence ID" value="MCG6659078.1"/>
    <property type="molecule type" value="Genomic_DNA"/>
</dbReference>
<dbReference type="RefSeq" id="WP_238978224.1">
    <property type="nucleotide sequence ID" value="NZ_JABFUC010000013.1"/>
</dbReference>
<dbReference type="Pfam" id="PF00174">
    <property type="entry name" value="Oxidored_molyb"/>
    <property type="match status" value="1"/>
</dbReference>
<dbReference type="SUPFAM" id="SSF56524">
    <property type="entry name" value="Oxidoreductase molybdopterin-binding domain"/>
    <property type="match status" value="1"/>
</dbReference>
<gene>
    <name evidence="2" type="ORF">HOP52_15065</name>
</gene>
<accession>A0ABS9PBC9</accession>
<name>A0ABS9PBC9_9GAMM</name>
<organism evidence="2 3">
    <name type="scientific">Billgrantia campisalis</name>
    <dbReference type="NCBI Taxonomy" id="74661"/>
    <lineage>
        <taxon>Bacteria</taxon>
        <taxon>Pseudomonadati</taxon>
        <taxon>Pseudomonadota</taxon>
        <taxon>Gammaproteobacteria</taxon>
        <taxon>Oceanospirillales</taxon>
        <taxon>Halomonadaceae</taxon>
        <taxon>Billgrantia</taxon>
    </lineage>
</organism>